<reference evidence="2" key="1">
    <citation type="submission" date="2022-04" db="EMBL/GenBank/DDBJ databases">
        <title>Roseomonas acroporae sp. nov., isolated from coral Acropora digitifera.</title>
        <authorList>
            <person name="Sun H."/>
        </authorList>
    </citation>
    <scope>NUCLEOTIDE SEQUENCE</scope>
    <source>
        <strain evidence="2">NAR14</strain>
    </source>
</reference>
<organism evidence="2 3">
    <name type="scientific">Roseomonas acroporae</name>
    <dbReference type="NCBI Taxonomy" id="2937791"/>
    <lineage>
        <taxon>Bacteria</taxon>
        <taxon>Pseudomonadati</taxon>
        <taxon>Pseudomonadota</taxon>
        <taxon>Alphaproteobacteria</taxon>
        <taxon>Acetobacterales</taxon>
        <taxon>Roseomonadaceae</taxon>
        <taxon>Roseomonas</taxon>
    </lineage>
</organism>
<dbReference type="AlphaFoldDB" id="A0A9X1YBY9"/>
<evidence type="ECO:0000313" key="3">
    <source>
        <dbReference type="Proteomes" id="UP001139516"/>
    </source>
</evidence>
<protein>
    <submittedName>
        <fullName evidence="2">Alpha/beta hydrolase</fullName>
    </submittedName>
</protein>
<feature type="compositionally biased region" description="Pro residues" evidence="1">
    <location>
        <begin position="21"/>
        <end position="36"/>
    </location>
</feature>
<dbReference type="EMBL" id="JALPRX010000161">
    <property type="protein sequence ID" value="MCK8787969.1"/>
    <property type="molecule type" value="Genomic_DNA"/>
</dbReference>
<dbReference type="RefSeq" id="WP_248670013.1">
    <property type="nucleotide sequence ID" value="NZ_JALPRX010000161.1"/>
</dbReference>
<gene>
    <name evidence="2" type="ORF">M0638_26800</name>
</gene>
<dbReference type="GO" id="GO:0016787">
    <property type="term" value="F:hydrolase activity"/>
    <property type="evidence" value="ECO:0007669"/>
    <property type="project" value="UniProtKB-KW"/>
</dbReference>
<name>A0A9X1YBY9_9PROT</name>
<sequence length="275" mass="29230">MTAPEGAAGAAPLDDSDALPGPLPGFAPDAAPPPPGARHRRFDLATAFDTTGRVRRPSWRALLTDLSAMAEGRVPPDDPADAAHPPDGRGRPVLVIPAFLTDDDYTWPMRDFLERHGFRCFGWNLGINWGPTPRLHEGLRARLAEVCGEAGGRVAVAGVSLGGMLARDLAHDRPAQISHVATMVSPITMPTASTIQPLFRLCAPFYSPSVDPRRLARPTAMPATAIYTREDGVVAWESCGPGVPGCEAIEVPGAHITVVRNPLALRALARRLAAD</sequence>
<feature type="region of interest" description="Disordered" evidence="1">
    <location>
        <begin position="70"/>
        <end position="89"/>
    </location>
</feature>
<feature type="region of interest" description="Disordered" evidence="1">
    <location>
        <begin position="1"/>
        <end position="39"/>
    </location>
</feature>
<keyword evidence="2" id="KW-0378">Hydrolase</keyword>
<dbReference type="SUPFAM" id="SSF53474">
    <property type="entry name" value="alpha/beta-Hydrolases"/>
    <property type="match status" value="1"/>
</dbReference>
<evidence type="ECO:0000256" key="1">
    <source>
        <dbReference type="SAM" id="MobiDB-lite"/>
    </source>
</evidence>
<dbReference type="Gene3D" id="3.40.50.1820">
    <property type="entry name" value="alpha/beta hydrolase"/>
    <property type="match status" value="1"/>
</dbReference>
<evidence type="ECO:0000313" key="2">
    <source>
        <dbReference type="EMBL" id="MCK8787969.1"/>
    </source>
</evidence>
<dbReference type="Proteomes" id="UP001139516">
    <property type="component" value="Unassembled WGS sequence"/>
</dbReference>
<accession>A0A9X1YBY9</accession>
<comment type="caution">
    <text evidence="2">The sequence shown here is derived from an EMBL/GenBank/DDBJ whole genome shotgun (WGS) entry which is preliminary data.</text>
</comment>
<dbReference type="InterPro" id="IPR029058">
    <property type="entry name" value="AB_hydrolase_fold"/>
</dbReference>
<proteinExistence type="predicted"/>
<keyword evidence="3" id="KW-1185">Reference proteome</keyword>